<dbReference type="PANTHER" id="PTHR48021:SF48">
    <property type="entry name" value="MAJOR FACILITATOR SUPERFAMILY (MFS) PROFILE DOMAIN-CONTAINING PROTEIN"/>
    <property type="match status" value="1"/>
</dbReference>
<dbReference type="PROSITE" id="PS50850">
    <property type="entry name" value="MFS"/>
    <property type="match status" value="1"/>
</dbReference>
<dbReference type="PANTHER" id="PTHR48021">
    <property type="match status" value="1"/>
</dbReference>
<comment type="subcellular location">
    <subcellularLocation>
        <location evidence="1">Membrane</location>
        <topology evidence="1">Multi-pass membrane protein</topology>
    </subcellularLocation>
</comment>
<feature type="domain" description="Major facilitator superfamily (MFS) profile" evidence="8">
    <location>
        <begin position="111"/>
        <end position="572"/>
    </location>
</feature>
<feature type="transmembrane region" description="Helical" evidence="7">
    <location>
        <begin position="235"/>
        <end position="253"/>
    </location>
</feature>
<keyword evidence="10" id="KW-1185">Reference proteome</keyword>
<dbReference type="GO" id="GO:0016020">
    <property type="term" value="C:membrane"/>
    <property type="evidence" value="ECO:0007669"/>
    <property type="project" value="UniProtKB-SubCell"/>
</dbReference>
<evidence type="ECO:0000256" key="3">
    <source>
        <dbReference type="ARBA" id="ARBA00022597"/>
    </source>
</evidence>
<feature type="transmembrane region" description="Helical" evidence="7">
    <location>
        <begin position="325"/>
        <end position="345"/>
    </location>
</feature>
<dbReference type="AlphaFoldDB" id="A0A2H5QGY1"/>
<keyword evidence="3" id="KW-0813">Transport</keyword>
<dbReference type="STRING" id="55188.A0A2H5QGY1"/>
<sequence length="586" mass="63610">MENPESLEEGLIAKSSLAQPNPVIVTNEVGERSGFPESDNSSAATPVVVLSTLVAICGSFDYGCSTSESLEEGLIPNPPLLKPRPMITNEIGNGSGMYESDPSTTPAVVFSTLVAICGSFTYGCAVGYSSPAESGMRADLGLSVTEYSVFGSVLTFGGIIGSLVNGKIADLTGRRGAMWLSELFCIVGWLAIAFSKDAWSLYLGRCSIGIGLALIAYVIPIYIAEITPKNIQGAFTATSQFLIMSGMSVMYLVGTVVSWRALALIAAVPCLLQVVGLFFIPESPRWLDYTQTFEKDSKAGIFDLFQQRYAYSLSVGVGLMVMQPFVGSAAIAYYASYIFAAAELLNIQENDSMNRLFVTDLSTDIGSISMAIIQLPAMGASVLLTDRFGRRPLLLASTIGMGLSLTIIALAFGLQDTHLWNEATPVLVYVGIMGFSIAFALGMAGLPSVIMAEIFSINIKGSAGSLEHFLFSGSFALPLSCSLHFWCRRPRDEHPKKFKYQLQRFQHSLFIRHGRITKCHNVRDISYKHQRLSRKPGDFTPQLQQLDRTFSIFWVICAAAVAFVAFLVPETKGRTLEEIQISITKL</sequence>
<feature type="transmembrane region" description="Helical" evidence="7">
    <location>
        <begin position="393"/>
        <end position="414"/>
    </location>
</feature>
<name>A0A2H5QGY1_CITUN</name>
<evidence type="ECO:0000313" key="10">
    <source>
        <dbReference type="Proteomes" id="UP000236630"/>
    </source>
</evidence>
<feature type="transmembrane region" description="Helical" evidence="7">
    <location>
        <begin position="148"/>
        <end position="165"/>
    </location>
</feature>
<evidence type="ECO:0000256" key="5">
    <source>
        <dbReference type="ARBA" id="ARBA00022989"/>
    </source>
</evidence>
<comment type="similarity">
    <text evidence="2">Belongs to the major facilitator superfamily. Sugar transporter (TC 2.A.1.1) family.</text>
</comment>
<evidence type="ECO:0000256" key="2">
    <source>
        <dbReference type="ARBA" id="ARBA00010992"/>
    </source>
</evidence>
<accession>A0A2H5QGY1</accession>
<protein>
    <recommendedName>
        <fullName evidence="8">Major facilitator superfamily (MFS) profile domain-containing protein</fullName>
    </recommendedName>
</protein>
<feature type="transmembrane region" description="Helical" evidence="7">
    <location>
        <begin position="201"/>
        <end position="223"/>
    </location>
</feature>
<organism evidence="9 10">
    <name type="scientific">Citrus unshiu</name>
    <name type="common">Satsuma mandarin</name>
    <name type="synonym">Citrus nobilis var. unshiu</name>
    <dbReference type="NCBI Taxonomy" id="55188"/>
    <lineage>
        <taxon>Eukaryota</taxon>
        <taxon>Viridiplantae</taxon>
        <taxon>Streptophyta</taxon>
        <taxon>Embryophyta</taxon>
        <taxon>Tracheophyta</taxon>
        <taxon>Spermatophyta</taxon>
        <taxon>Magnoliopsida</taxon>
        <taxon>eudicotyledons</taxon>
        <taxon>Gunneridae</taxon>
        <taxon>Pentapetalae</taxon>
        <taxon>rosids</taxon>
        <taxon>malvids</taxon>
        <taxon>Sapindales</taxon>
        <taxon>Rutaceae</taxon>
        <taxon>Aurantioideae</taxon>
        <taxon>Citrus</taxon>
    </lineage>
</organism>
<keyword evidence="6 7" id="KW-0472">Membrane</keyword>
<comment type="caution">
    <text evidence="9">The sequence shown here is derived from an EMBL/GenBank/DDBJ whole genome shotgun (WGS) entry which is preliminary data.</text>
</comment>
<evidence type="ECO:0000256" key="7">
    <source>
        <dbReference type="SAM" id="Phobius"/>
    </source>
</evidence>
<dbReference type="InterPro" id="IPR036259">
    <property type="entry name" value="MFS_trans_sf"/>
</dbReference>
<dbReference type="Gene3D" id="1.20.1250.20">
    <property type="entry name" value="MFS general substrate transporter like domains"/>
    <property type="match status" value="3"/>
</dbReference>
<feature type="transmembrane region" description="Helical" evidence="7">
    <location>
        <begin position="426"/>
        <end position="457"/>
    </location>
</feature>
<dbReference type="InterPro" id="IPR005828">
    <property type="entry name" value="MFS_sugar_transport-like"/>
</dbReference>
<dbReference type="Proteomes" id="UP000236630">
    <property type="component" value="Unassembled WGS sequence"/>
</dbReference>
<dbReference type="SUPFAM" id="SSF103473">
    <property type="entry name" value="MFS general substrate transporter"/>
    <property type="match status" value="1"/>
</dbReference>
<dbReference type="InterPro" id="IPR020846">
    <property type="entry name" value="MFS_dom"/>
</dbReference>
<reference evidence="9 10" key="1">
    <citation type="journal article" date="2017" name="Front. Genet.">
        <title>Draft sequencing of the heterozygous diploid genome of Satsuma (Citrus unshiu Marc.) using a hybrid assembly approach.</title>
        <authorList>
            <person name="Shimizu T."/>
            <person name="Tanizawa Y."/>
            <person name="Mochizuki T."/>
            <person name="Nagasaki H."/>
            <person name="Yoshioka T."/>
            <person name="Toyoda A."/>
            <person name="Fujiyama A."/>
            <person name="Kaminuma E."/>
            <person name="Nakamura Y."/>
        </authorList>
    </citation>
    <scope>NUCLEOTIDE SEQUENCE [LARGE SCALE GENOMIC DNA]</scope>
    <source>
        <strain evidence="10">cv. Miyagawa wase</strain>
    </source>
</reference>
<keyword evidence="3" id="KW-0762">Sugar transport</keyword>
<evidence type="ECO:0000313" key="9">
    <source>
        <dbReference type="EMBL" id="GAY63887.1"/>
    </source>
</evidence>
<dbReference type="EMBL" id="BDQV01000377">
    <property type="protein sequence ID" value="GAY63887.1"/>
    <property type="molecule type" value="Genomic_DNA"/>
</dbReference>
<dbReference type="Pfam" id="PF00083">
    <property type="entry name" value="Sugar_tr"/>
    <property type="match status" value="1"/>
</dbReference>
<gene>
    <name evidence="9" type="ORF">CUMW_229270</name>
</gene>
<proteinExistence type="inferred from homology"/>
<keyword evidence="4 7" id="KW-0812">Transmembrane</keyword>
<evidence type="ECO:0000256" key="6">
    <source>
        <dbReference type="ARBA" id="ARBA00023136"/>
    </source>
</evidence>
<feature type="transmembrane region" description="Helical" evidence="7">
    <location>
        <begin position="177"/>
        <end position="195"/>
    </location>
</feature>
<evidence type="ECO:0000256" key="4">
    <source>
        <dbReference type="ARBA" id="ARBA00022692"/>
    </source>
</evidence>
<dbReference type="GO" id="GO:0022857">
    <property type="term" value="F:transmembrane transporter activity"/>
    <property type="evidence" value="ECO:0007669"/>
    <property type="project" value="InterPro"/>
</dbReference>
<feature type="transmembrane region" description="Helical" evidence="7">
    <location>
        <begin position="550"/>
        <end position="568"/>
    </location>
</feature>
<evidence type="ECO:0000256" key="1">
    <source>
        <dbReference type="ARBA" id="ARBA00004141"/>
    </source>
</evidence>
<dbReference type="InterPro" id="IPR050549">
    <property type="entry name" value="MFS_Trehalose_Transporter"/>
</dbReference>
<feature type="transmembrane region" description="Helical" evidence="7">
    <location>
        <begin position="259"/>
        <end position="280"/>
    </location>
</feature>
<evidence type="ECO:0000259" key="8">
    <source>
        <dbReference type="PROSITE" id="PS50850"/>
    </source>
</evidence>
<feature type="transmembrane region" description="Helical" evidence="7">
    <location>
        <begin position="107"/>
        <end position="128"/>
    </location>
</feature>
<keyword evidence="5 7" id="KW-1133">Transmembrane helix</keyword>